<evidence type="ECO:0000313" key="2">
    <source>
        <dbReference type="Proteomes" id="UP001055811"/>
    </source>
</evidence>
<proteinExistence type="predicted"/>
<reference evidence="1 2" key="2">
    <citation type="journal article" date="2022" name="Mol. Ecol. Resour.">
        <title>The genomes of chicory, endive, great burdock and yacon provide insights into Asteraceae paleo-polyploidization history and plant inulin production.</title>
        <authorList>
            <person name="Fan W."/>
            <person name="Wang S."/>
            <person name="Wang H."/>
            <person name="Wang A."/>
            <person name="Jiang F."/>
            <person name="Liu H."/>
            <person name="Zhao H."/>
            <person name="Xu D."/>
            <person name="Zhang Y."/>
        </authorList>
    </citation>
    <scope>NUCLEOTIDE SEQUENCE [LARGE SCALE GENOMIC DNA]</scope>
    <source>
        <strain evidence="2">cv. Punajuju</strain>
        <tissue evidence="1">Leaves</tissue>
    </source>
</reference>
<gene>
    <name evidence="1" type="ORF">L2E82_47860</name>
</gene>
<dbReference type="Proteomes" id="UP001055811">
    <property type="component" value="Linkage Group LG09"/>
</dbReference>
<protein>
    <submittedName>
        <fullName evidence="1">Uncharacterized protein</fullName>
    </submittedName>
</protein>
<dbReference type="EMBL" id="CM042017">
    <property type="protein sequence ID" value="KAI3689890.1"/>
    <property type="molecule type" value="Genomic_DNA"/>
</dbReference>
<name>A0ACB8Z0T9_CICIN</name>
<sequence length="117" mass="13255">MCSSTWTVNRIGKRIKERRNETVTEKYENRNDNVNEGSEIGNPLHQIAPAGCQTVKSEAIGKECNASRREGNEQRCQPEEERLSVTPKGATAFGGKHRRRETLPSVTTAKRMKHFDK</sequence>
<keyword evidence="2" id="KW-1185">Reference proteome</keyword>
<reference evidence="2" key="1">
    <citation type="journal article" date="2022" name="Mol. Ecol. Resour.">
        <title>The genomes of chicory, endive, great burdock and yacon provide insights into Asteraceae palaeo-polyploidization history and plant inulin production.</title>
        <authorList>
            <person name="Fan W."/>
            <person name="Wang S."/>
            <person name="Wang H."/>
            <person name="Wang A."/>
            <person name="Jiang F."/>
            <person name="Liu H."/>
            <person name="Zhao H."/>
            <person name="Xu D."/>
            <person name="Zhang Y."/>
        </authorList>
    </citation>
    <scope>NUCLEOTIDE SEQUENCE [LARGE SCALE GENOMIC DNA]</scope>
    <source>
        <strain evidence="2">cv. Punajuju</strain>
    </source>
</reference>
<accession>A0ACB8Z0T9</accession>
<comment type="caution">
    <text evidence="1">The sequence shown here is derived from an EMBL/GenBank/DDBJ whole genome shotgun (WGS) entry which is preliminary data.</text>
</comment>
<organism evidence="1 2">
    <name type="scientific">Cichorium intybus</name>
    <name type="common">Chicory</name>
    <dbReference type="NCBI Taxonomy" id="13427"/>
    <lineage>
        <taxon>Eukaryota</taxon>
        <taxon>Viridiplantae</taxon>
        <taxon>Streptophyta</taxon>
        <taxon>Embryophyta</taxon>
        <taxon>Tracheophyta</taxon>
        <taxon>Spermatophyta</taxon>
        <taxon>Magnoliopsida</taxon>
        <taxon>eudicotyledons</taxon>
        <taxon>Gunneridae</taxon>
        <taxon>Pentapetalae</taxon>
        <taxon>asterids</taxon>
        <taxon>campanulids</taxon>
        <taxon>Asterales</taxon>
        <taxon>Asteraceae</taxon>
        <taxon>Cichorioideae</taxon>
        <taxon>Cichorieae</taxon>
        <taxon>Cichoriinae</taxon>
        <taxon>Cichorium</taxon>
    </lineage>
</organism>
<evidence type="ECO:0000313" key="1">
    <source>
        <dbReference type="EMBL" id="KAI3689890.1"/>
    </source>
</evidence>